<dbReference type="Proteomes" id="UP000225320">
    <property type="component" value="Unassembled WGS sequence"/>
</dbReference>
<dbReference type="InterPro" id="IPR041587">
    <property type="entry name" value="Cry_V"/>
</dbReference>
<dbReference type="Gene3D" id="1.20.190.10">
    <property type="entry name" value="Pesticidal crystal protein, N-terminal domain"/>
    <property type="match status" value="1"/>
</dbReference>
<dbReference type="InterPro" id="IPR036716">
    <property type="entry name" value="Pest_crys_N_sf"/>
</dbReference>
<dbReference type="InterPro" id="IPR038979">
    <property type="entry name" value="Pest_crys"/>
</dbReference>
<keyword evidence="4" id="KW-0843">Virulence</keyword>
<evidence type="ECO:0000256" key="5">
    <source>
        <dbReference type="ARBA" id="ARBA00029653"/>
    </source>
</evidence>
<dbReference type="CDD" id="cd04085">
    <property type="entry name" value="delta_endotoxin_C"/>
    <property type="match status" value="1"/>
</dbReference>
<keyword evidence="6" id="KW-1133">Transmembrane helix</keyword>
<dbReference type="Pfam" id="PF03945">
    <property type="entry name" value="Endotoxin_N"/>
    <property type="match status" value="1"/>
</dbReference>
<dbReference type="InterPro" id="IPR036399">
    <property type="entry name" value="Pest_cryst_cen_dom_sf"/>
</dbReference>
<name>A0A2B7W2H0_9BACI</name>
<evidence type="ECO:0000256" key="3">
    <source>
        <dbReference type="ARBA" id="ARBA00022969"/>
    </source>
</evidence>
<evidence type="ECO:0000256" key="4">
    <source>
        <dbReference type="ARBA" id="ARBA00023026"/>
    </source>
</evidence>
<comment type="caution">
    <text evidence="12">The sequence shown here is derived from an EMBL/GenBank/DDBJ whole genome shotgun (WGS) entry which is preliminary data.</text>
</comment>
<dbReference type="RefSeq" id="WP_098733730.1">
    <property type="nucleotide sequence ID" value="NZ_NVOI01000050.1"/>
</dbReference>
<dbReference type="GO" id="GO:0090729">
    <property type="term" value="F:toxin activity"/>
    <property type="evidence" value="ECO:0007669"/>
    <property type="project" value="UniProtKB-KW"/>
</dbReference>
<feature type="domain" description="Pesticidal crystal protein" evidence="9">
    <location>
        <begin position="100"/>
        <end position="254"/>
    </location>
</feature>
<keyword evidence="2" id="KW-0800">Toxin</keyword>
<accession>A0A2B7W2H0</accession>
<dbReference type="InterPro" id="IPR001178">
    <property type="entry name" value="Pest_cryst_dom_II"/>
</dbReference>
<dbReference type="InterPro" id="IPR005638">
    <property type="entry name" value="Pest_crys_dom-III"/>
</dbReference>
<proteinExistence type="inferred from homology"/>
<reference evidence="12 13" key="1">
    <citation type="submission" date="2017-09" db="EMBL/GenBank/DDBJ databases">
        <title>Large-scale bioinformatics analysis of Bacillus genomes uncovers conserved roles of natural products in bacterial physiology.</title>
        <authorList>
            <consortium name="Agbiome Team Llc"/>
            <person name="Bleich R.M."/>
            <person name="Grubbs K.J."/>
            <person name="Santa Maria K.C."/>
            <person name="Allen S.E."/>
            <person name="Farag S."/>
            <person name="Shank E.A."/>
            <person name="Bowers A."/>
        </authorList>
    </citation>
    <scope>NUCLEOTIDE SEQUENCE [LARGE SCALE GENOMIC DNA]</scope>
    <source>
        <strain evidence="12 13">AFS094862</strain>
    </source>
</reference>
<dbReference type="Gene3D" id="2.100.10.10">
    <property type="entry name" value="Pesticidal crystal protein, central domain"/>
    <property type="match status" value="1"/>
</dbReference>
<dbReference type="Pfam" id="PF03944">
    <property type="entry name" value="Endotoxin_C"/>
    <property type="match status" value="1"/>
</dbReference>
<feature type="domain" description="Pesticidal crystal protein" evidence="7">
    <location>
        <begin position="324"/>
        <end position="526"/>
    </location>
</feature>
<dbReference type="Gene3D" id="2.60.120.260">
    <property type="entry name" value="Galactose-binding domain-like"/>
    <property type="match status" value="2"/>
</dbReference>
<evidence type="ECO:0000259" key="11">
    <source>
        <dbReference type="Pfam" id="PF21463"/>
    </source>
</evidence>
<evidence type="ECO:0000313" key="13">
    <source>
        <dbReference type="Proteomes" id="UP000225320"/>
    </source>
</evidence>
<dbReference type="AlphaFoldDB" id="A0A2B7W2H0"/>
<keyword evidence="3" id="KW-0749">Sporulation</keyword>
<dbReference type="EMBL" id="NVOI01000050">
    <property type="protein sequence ID" value="PGG90769.1"/>
    <property type="molecule type" value="Genomic_DNA"/>
</dbReference>
<gene>
    <name evidence="12" type="ORF">CON73_15235</name>
</gene>
<dbReference type="Pfam" id="PF21463">
    <property type="entry name" value="Cry1Ac_dom-VII"/>
    <property type="match status" value="1"/>
</dbReference>
<dbReference type="GO" id="GO:0005102">
    <property type="term" value="F:signaling receptor binding"/>
    <property type="evidence" value="ECO:0007669"/>
    <property type="project" value="InterPro"/>
</dbReference>
<dbReference type="InterPro" id="IPR005639">
    <property type="entry name" value="Pest_crys_dom_I"/>
</dbReference>
<organism evidence="12 13">
    <name type="scientific">Bacillus toyonensis</name>
    <dbReference type="NCBI Taxonomy" id="155322"/>
    <lineage>
        <taxon>Bacteria</taxon>
        <taxon>Bacillati</taxon>
        <taxon>Bacillota</taxon>
        <taxon>Bacilli</taxon>
        <taxon>Bacillales</taxon>
        <taxon>Bacillaceae</taxon>
        <taxon>Bacillus</taxon>
        <taxon>Bacillus cereus group</taxon>
    </lineage>
</organism>
<dbReference type="GO" id="GO:0001907">
    <property type="term" value="P:symbiont-mediated killing of host cell"/>
    <property type="evidence" value="ECO:0007669"/>
    <property type="project" value="InterPro"/>
</dbReference>
<evidence type="ECO:0000256" key="1">
    <source>
        <dbReference type="ARBA" id="ARBA00007819"/>
    </source>
</evidence>
<feature type="transmembrane region" description="Helical" evidence="6">
    <location>
        <begin position="75"/>
        <end position="99"/>
    </location>
</feature>
<dbReference type="GO" id="GO:0030435">
    <property type="term" value="P:sporulation resulting in formation of a cellular spore"/>
    <property type="evidence" value="ECO:0007669"/>
    <property type="project" value="UniProtKB-KW"/>
</dbReference>
<sequence length="1241" mass="139075">MANQYQNEFEILDANPSKDPIANGALRYPLATSPESELQNMNYKDWMDMCAVGNSTGESLSTKDAVVTSINITSYLLSVGFPAAGAAFGILGALLGFLWPTNTQEIWQKFMNAVEELVDQKIETFARNQAIARLAGIHGVLKDYQGAVNDLNKDPNNPLLQEITRTQFIAAETFITGSMPLFQVVGQEVPMLTIFTEAANLHLPLLRDGVTFGASWGVPVETRNRYQLELEENLSKYTDYCVNIYNIGLQQAHKLPPNYDYRSGKIPWIPPNLSNSSYSREIPYWNPVIDWNLYNNYRRDMTLMVLDVVALWPMYNPKLYSKPVKSELTRELYSELIGQNNMEDQNAIENMIVRPPHLFTWLDTMKFGFQSPKPNPGNQRQYRDIQVVLHKTNDNNSWEETTVSCYGTRTSETVLNNAAYGRVELSGAFSPCMLRFYTPYNGGGYLVGNDVPNVTADTPHAGGGNLVNYGTARWYIGTEIPYSSLPHNHRLSYVDGCSTWFSYPGIGNTFNWVSSFVFAWTHNNVDSNNTIDPNKITQIPAVKGYGLGGNATVIRGPGSTGGDLVQLPNPGSVKIQLPVASKSQSYRVRIRYASSGNGTLRVVKWNHGYYSHAYYNVSTTYSSALTYNSFKYLESYAITMYPADNDLEIWLENSGGGPIIIDKIEFIPIQGTLAEYEADQSLEKARKAVNALFTNDVKNVLQLKITDYEVDQAANLVECVSEEFHAQEKMILLDQVKFAKRLSQSRNLLNYGDFESSDWSGENGWRTSSHVHVAADNPIFKGRYLHMPGAMSPQFSNNIYPTYAYQKVDESKLKSYTRYLVRGFVGNSKDLELLVERYGKEVHVEMDVQNDIQYTLPMNECGGFDRCKPASYQERLPHTCTCKNAAVAHTDCQCKDKVNRTSADVYTNGLTSRGMYADGFPSHKSCGCKNQNSDMYQNGTHSHKSCGCKDPHVFTYHIDTGCVDPEENVGLFFALKIASENGIANIDNLEIIEAQPLTGEALARVKKREQKWKHEMAQKRLQTEKAVQAAKGAIQNLFTNAQQTQLKHKTLFPEILNAGRLVQHIPYVHHPFLSGALPAVPGMNFDRFQQFSFLVETARGLYEQRNFVSNGTFSAGIANWNATDGVTVQPEGPTSVLVLSNWSDKTFQNLRLDPDRGYVLRVTARKEGAGKGTVTISDCAASPETLTFTSCDENTSGTFVTKTLEIFPDTDRIRIDIGETEGTFRVESVELICMEQMEDNR</sequence>
<feature type="domain" description="Pesticidal crystal protein Cry" evidence="10">
    <location>
        <begin position="942"/>
        <end position="993"/>
    </location>
</feature>
<dbReference type="SUPFAM" id="SSF49785">
    <property type="entry name" value="Galactose-binding domain-like"/>
    <property type="match status" value="2"/>
</dbReference>
<dbReference type="PANTHER" id="PTHR37003">
    <property type="entry name" value="ENDOTOXIN_N DOMAIN-CONTAINING PROTEIN-RELATED"/>
    <property type="match status" value="1"/>
</dbReference>
<evidence type="ECO:0000259" key="8">
    <source>
        <dbReference type="Pfam" id="PF03944"/>
    </source>
</evidence>
<dbReference type="SUPFAM" id="SSF51096">
    <property type="entry name" value="delta-Endotoxin (insectocide), middle domain"/>
    <property type="match status" value="1"/>
</dbReference>
<dbReference type="Pfam" id="PF00555">
    <property type="entry name" value="Endotoxin_M"/>
    <property type="match status" value="1"/>
</dbReference>
<dbReference type="PANTHER" id="PTHR37003:SF2">
    <property type="entry name" value="PESTICIDAL CRYSTAL PROTEIN N-TERMINAL DOMAIN-CONTAINING PROTEIN"/>
    <property type="match status" value="1"/>
</dbReference>
<evidence type="ECO:0000259" key="7">
    <source>
        <dbReference type="Pfam" id="PF00555"/>
    </source>
</evidence>
<keyword evidence="6" id="KW-0472">Membrane</keyword>
<feature type="domain" description="Pesticidal crystal protein Cry" evidence="10">
    <location>
        <begin position="750"/>
        <end position="871"/>
    </location>
</feature>
<feature type="domain" description="Pesticidal crystal protein" evidence="8">
    <location>
        <begin position="536"/>
        <end position="669"/>
    </location>
</feature>
<dbReference type="InterPro" id="IPR048645">
    <property type="entry name" value="Cry1Ac-like_dom-VII"/>
</dbReference>
<evidence type="ECO:0000313" key="12">
    <source>
        <dbReference type="EMBL" id="PGG90769.1"/>
    </source>
</evidence>
<protein>
    <recommendedName>
        <fullName evidence="5">Crystaline entomocidal protoxin</fullName>
    </recommendedName>
</protein>
<evidence type="ECO:0000256" key="6">
    <source>
        <dbReference type="SAM" id="Phobius"/>
    </source>
</evidence>
<dbReference type="SUPFAM" id="SSF56849">
    <property type="entry name" value="delta-Endotoxin (insectocide), N-terminal domain"/>
    <property type="match status" value="1"/>
</dbReference>
<dbReference type="Pfam" id="PF17997">
    <property type="entry name" value="Cry1Ac_D5"/>
    <property type="match status" value="2"/>
</dbReference>
<comment type="similarity">
    <text evidence="1">Belongs to the delta endotoxin family.</text>
</comment>
<evidence type="ECO:0000259" key="9">
    <source>
        <dbReference type="Pfam" id="PF03945"/>
    </source>
</evidence>
<evidence type="ECO:0000256" key="2">
    <source>
        <dbReference type="ARBA" id="ARBA00022656"/>
    </source>
</evidence>
<keyword evidence="6" id="KW-0812">Transmembrane</keyword>
<dbReference type="InterPro" id="IPR008979">
    <property type="entry name" value="Galactose-bd-like_sf"/>
</dbReference>
<feature type="domain" description="Cry1Ac-like" evidence="11">
    <location>
        <begin position="1113"/>
        <end position="1190"/>
    </location>
</feature>
<evidence type="ECO:0000259" key="10">
    <source>
        <dbReference type="Pfam" id="PF17997"/>
    </source>
</evidence>